<dbReference type="NCBIfam" id="TIGR03598">
    <property type="entry name" value="GTPase_YsxC"/>
    <property type="match status" value="1"/>
</dbReference>
<dbReference type="InterPro" id="IPR019987">
    <property type="entry name" value="GTP-bd_ribosome_bio_YsxC"/>
</dbReference>
<comment type="cofactor">
    <cofactor evidence="1">
        <name>Mg(2+)</name>
        <dbReference type="ChEBI" id="CHEBI:18420"/>
    </cofactor>
</comment>
<protein>
    <recommendedName>
        <fullName evidence="10">Probable GTP-binding protein EngB</fullName>
    </recommendedName>
</protein>
<evidence type="ECO:0000256" key="5">
    <source>
        <dbReference type="ARBA" id="ARBA00022741"/>
    </source>
</evidence>
<dbReference type="InterPro" id="IPR030393">
    <property type="entry name" value="G_ENGB_dom"/>
</dbReference>
<dbReference type="CDD" id="cd01876">
    <property type="entry name" value="YihA_EngB"/>
    <property type="match status" value="1"/>
</dbReference>
<accession>A0A4D6YMA6</accession>
<keyword evidence="3 10" id="KW-0132">Cell division</keyword>
<dbReference type="SUPFAM" id="SSF52540">
    <property type="entry name" value="P-loop containing nucleoside triphosphate hydrolases"/>
    <property type="match status" value="1"/>
</dbReference>
<dbReference type="AlphaFoldDB" id="A0A4D6YMA6"/>
<evidence type="ECO:0000256" key="9">
    <source>
        <dbReference type="ARBA" id="ARBA00023306"/>
    </source>
</evidence>
<keyword evidence="5 10" id="KW-0547">Nucleotide-binding</keyword>
<dbReference type="Gene3D" id="3.40.50.300">
    <property type="entry name" value="P-loop containing nucleotide triphosphate hydrolases"/>
    <property type="match status" value="1"/>
</dbReference>
<evidence type="ECO:0000256" key="7">
    <source>
        <dbReference type="ARBA" id="ARBA00023134"/>
    </source>
</evidence>
<reference evidence="12 13" key="1">
    <citation type="submission" date="2018-10" db="EMBL/GenBank/DDBJ databases">
        <title>Comparative functional genomics of the obligate endosymbiont Buchnera aphidicola.</title>
        <authorList>
            <person name="Chong R.A."/>
        </authorList>
    </citation>
    <scope>NUCLEOTIDE SEQUENCE [LARGE SCALE GENOMIC DNA]</scope>
    <source>
        <strain evidence="12 13">Tma</strain>
    </source>
</reference>
<dbReference type="GO" id="GO:0005525">
    <property type="term" value="F:GTP binding"/>
    <property type="evidence" value="ECO:0007669"/>
    <property type="project" value="UniProtKB-UniRule"/>
</dbReference>
<evidence type="ECO:0000256" key="2">
    <source>
        <dbReference type="ARBA" id="ARBA00009638"/>
    </source>
</evidence>
<evidence type="ECO:0000256" key="8">
    <source>
        <dbReference type="ARBA" id="ARBA00023210"/>
    </source>
</evidence>
<evidence type="ECO:0000256" key="3">
    <source>
        <dbReference type="ARBA" id="ARBA00022618"/>
    </source>
</evidence>
<dbReference type="GO" id="GO:0000917">
    <property type="term" value="P:division septum assembly"/>
    <property type="evidence" value="ECO:0007669"/>
    <property type="project" value="UniProtKB-KW"/>
</dbReference>
<dbReference type="EMBL" id="CP032996">
    <property type="protein sequence ID" value="QCI27270.1"/>
    <property type="molecule type" value="Genomic_DNA"/>
</dbReference>
<gene>
    <name evidence="12" type="primary">ysxC</name>
    <name evidence="10" type="synonym">engB</name>
    <name evidence="12" type="ORF">D9V81_01445</name>
</gene>
<keyword evidence="4" id="KW-0479">Metal-binding</keyword>
<dbReference type="GO" id="GO:0005829">
    <property type="term" value="C:cytosol"/>
    <property type="evidence" value="ECO:0007669"/>
    <property type="project" value="TreeGrafter"/>
</dbReference>
<dbReference type="GO" id="GO:0046872">
    <property type="term" value="F:metal ion binding"/>
    <property type="evidence" value="ECO:0007669"/>
    <property type="project" value="UniProtKB-KW"/>
</dbReference>
<dbReference type="OrthoDB" id="9804921at2"/>
<dbReference type="PANTHER" id="PTHR11649">
    <property type="entry name" value="MSS1/TRME-RELATED GTP-BINDING PROTEIN"/>
    <property type="match status" value="1"/>
</dbReference>
<sequence length="200" mass="23631">MNLNYNNMTFLTSSTNFKCMHIEQYGIEIALFGYSNCGKSTLINCLGNNKKLSRFSRLPGRTNMINFFKIHEKLRLVDLPGYGYSKIYNNKTKNHTLIFNYLKFRICLKRILLLIDIRRLLRLEDIKILNYAKKKCINITILLTKCDKLKFSNRIKQLNFLKKNILYNFKNINIILISSIKNIGIKNVLDIINCDYHQYV</sequence>
<feature type="domain" description="EngB-type G" evidence="11">
    <location>
        <begin position="25"/>
        <end position="198"/>
    </location>
</feature>
<dbReference type="PROSITE" id="PS51706">
    <property type="entry name" value="G_ENGB"/>
    <property type="match status" value="1"/>
</dbReference>
<dbReference type="Proteomes" id="UP000298603">
    <property type="component" value="Chromosome"/>
</dbReference>
<keyword evidence="7 10" id="KW-0342">GTP-binding</keyword>
<organism evidence="12 13">
    <name type="scientific">Buchnera aphidicola</name>
    <name type="common">Therioaphis trifolii</name>
    <dbReference type="NCBI Taxonomy" id="1241884"/>
    <lineage>
        <taxon>Bacteria</taxon>
        <taxon>Pseudomonadati</taxon>
        <taxon>Pseudomonadota</taxon>
        <taxon>Gammaproteobacteria</taxon>
        <taxon>Enterobacterales</taxon>
        <taxon>Erwiniaceae</taxon>
        <taxon>Buchnera</taxon>
    </lineage>
</organism>
<dbReference type="InterPro" id="IPR006073">
    <property type="entry name" value="GTP-bd"/>
</dbReference>
<name>A0A4D6YMA6_9GAMM</name>
<keyword evidence="13" id="KW-1185">Reference proteome</keyword>
<comment type="similarity">
    <text evidence="2 10">Belongs to the TRAFAC class TrmE-Era-EngA-EngB-Septin-like GTPase superfamily. EngB GTPase family.</text>
</comment>
<keyword evidence="8 10" id="KW-0717">Septation</keyword>
<evidence type="ECO:0000313" key="12">
    <source>
        <dbReference type="EMBL" id="QCI27270.1"/>
    </source>
</evidence>
<evidence type="ECO:0000256" key="10">
    <source>
        <dbReference type="HAMAP-Rule" id="MF_00321"/>
    </source>
</evidence>
<dbReference type="HAMAP" id="MF_00321">
    <property type="entry name" value="GTPase_EngB"/>
    <property type="match status" value="1"/>
</dbReference>
<dbReference type="Pfam" id="PF01926">
    <property type="entry name" value="MMR_HSR1"/>
    <property type="match status" value="1"/>
</dbReference>
<keyword evidence="9 10" id="KW-0131">Cell cycle</keyword>
<evidence type="ECO:0000256" key="6">
    <source>
        <dbReference type="ARBA" id="ARBA00022842"/>
    </source>
</evidence>
<evidence type="ECO:0000256" key="4">
    <source>
        <dbReference type="ARBA" id="ARBA00022723"/>
    </source>
</evidence>
<dbReference type="InterPro" id="IPR027417">
    <property type="entry name" value="P-loop_NTPase"/>
</dbReference>
<dbReference type="RefSeq" id="WP_158349535.1">
    <property type="nucleotide sequence ID" value="NZ_CP032996.1"/>
</dbReference>
<evidence type="ECO:0000256" key="1">
    <source>
        <dbReference type="ARBA" id="ARBA00001946"/>
    </source>
</evidence>
<evidence type="ECO:0000313" key="13">
    <source>
        <dbReference type="Proteomes" id="UP000298603"/>
    </source>
</evidence>
<keyword evidence="6" id="KW-0460">Magnesium</keyword>
<comment type="function">
    <text evidence="10">Necessary for normal cell division and for the maintenance of normal septation.</text>
</comment>
<evidence type="ECO:0000259" key="11">
    <source>
        <dbReference type="PROSITE" id="PS51706"/>
    </source>
</evidence>
<dbReference type="PANTHER" id="PTHR11649:SF13">
    <property type="entry name" value="ENGB-TYPE G DOMAIN-CONTAINING PROTEIN"/>
    <property type="match status" value="1"/>
</dbReference>
<proteinExistence type="inferred from homology"/>